<protein>
    <recommendedName>
        <fullName evidence="5">SHSP domain-containing protein</fullName>
    </recommendedName>
</protein>
<dbReference type="EMBL" id="JAYMYQ010000006">
    <property type="protein sequence ID" value="KAK7323975.1"/>
    <property type="molecule type" value="Genomic_DNA"/>
</dbReference>
<evidence type="ECO:0000256" key="4">
    <source>
        <dbReference type="SAM" id="MobiDB-lite"/>
    </source>
</evidence>
<evidence type="ECO:0000313" key="6">
    <source>
        <dbReference type="EMBL" id="KAK7323975.1"/>
    </source>
</evidence>
<dbReference type="PANTHER" id="PTHR11527">
    <property type="entry name" value="HEAT-SHOCK PROTEIN 20 FAMILY MEMBER"/>
    <property type="match status" value="1"/>
</dbReference>
<evidence type="ECO:0000313" key="7">
    <source>
        <dbReference type="Proteomes" id="UP001367508"/>
    </source>
</evidence>
<comment type="similarity">
    <text evidence="2 3">Belongs to the small heat shock protein (HSP20) family.</text>
</comment>
<dbReference type="CDD" id="cd06464">
    <property type="entry name" value="ACD_sHsps-like"/>
    <property type="match status" value="1"/>
</dbReference>
<keyword evidence="1" id="KW-0346">Stress response</keyword>
<gene>
    <name evidence="6" type="ORF">VNO77_27479</name>
</gene>
<dbReference type="PROSITE" id="PS01031">
    <property type="entry name" value="SHSP"/>
    <property type="match status" value="1"/>
</dbReference>
<dbReference type="SUPFAM" id="SSF49764">
    <property type="entry name" value="HSP20-like chaperones"/>
    <property type="match status" value="1"/>
</dbReference>
<organism evidence="6 7">
    <name type="scientific">Canavalia gladiata</name>
    <name type="common">Sword bean</name>
    <name type="synonym">Dolichos gladiatus</name>
    <dbReference type="NCBI Taxonomy" id="3824"/>
    <lineage>
        <taxon>Eukaryota</taxon>
        <taxon>Viridiplantae</taxon>
        <taxon>Streptophyta</taxon>
        <taxon>Embryophyta</taxon>
        <taxon>Tracheophyta</taxon>
        <taxon>Spermatophyta</taxon>
        <taxon>Magnoliopsida</taxon>
        <taxon>eudicotyledons</taxon>
        <taxon>Gunneridae</taxon>
        <taxon>Pentapetalae</taxon>
        <taxon>rosids</taxon>
        <taxon>fabids</taxon>
        <taxon>Fabales</taxon>
        <taxon>Fabaceae</taxon>
        <taxon>Papilionoideae</taxon>
        <taxon>50 kb inversion clade</taxon>
        <taxon>NPAAA clade</taxon>
        <taxon>indigoferoid/millettioid clade</taxon>
        <taxon>Phaseoleae</taxon>
        <taxon>Canavalia</taxon>
    </lineage>
</organism>
<accession>A0AAN9Q473</accession>
<reference evidence="6 7" key="1">
    <citation type="submission" date="2024-01" db="EMBL/GenBank/DDBJ databases">
        <title>The genomes of 5 underutilized Papilionoideae crops provide insights into root nodulation and disease resistanc.</title>
        <authorList>
            <person name="Jiang F."/>
        </authorList>
    </citation>
    <scope>NUCLEOTIDE SEQUENCE [LARGE SCALE GENOMIC DNA]</scope>
    <source>
        <strain evidence="6">LVBAO_FW01</strain>
        <tissue evidence="6">Leaves</tissue>
    </source>
</reference>
<sequence>MKRQAVGFKREGHVVAQVLRQRSFLVQRRCMRDDTDAAGANVAPSRDKTPTSSNSILWGFTKEDVNLKVKENNLLCITAEKREEEDKSLKQHRRERKINGVFSREFMLLENVKVDNIKASMHGGMLNITMPKDEIKK</sequence>
<feature type="domain" description="SHSP" evidence="5">
    <location>
        <begin position="33"/>
        <end position="137"/>
    </location>
</feature>
<evidence type="ECO:0000256" key="2">
    <source>
        <dbReference type="PROSITE-ProRule" id="PRU00285"/>
    </source>
</evidence>
<dbReference type="InterPro" id="IPR008978">
    <property type="entry name" value="HSP20-like_chaperone"/>
</dbReference>
<dbReference type="Pfam" id="PF00011">
    <property type="entry name" value="HSP20"/>
    <property type="match status" value="1"/>
</dbReference>
<keyword evidence="7" id="KW-1185">Reference proteome</keyword>
<evidence type="ECO:0000259" key="5">
    <source>
        <dbReference type="PROSITE" id="PS01031"/>
    </source>
</evidence>
<dbReference type="InterPro" id="IPR002068">
    <property type="entry name" value="A-crystallin/Hsp20_dom"/>
</dbReference>
<evidence type="ECO:0000256" key="3">
    <source>
        <dbReference type="RuleBase" id="RU003616"/>
    </source>
</evidence>
<dbReference type="Proteomes" id="UP001367508">
    <property type="component" value="Unassembled WGS sequence"/>
</dbReference>
<dbReference type="InterPro" id="IPR031107">
    <property type="entry name" value="Small_HSP"/>
</dbReference>
<feature type="region of interest" description="Disordered" evidence="4">
    <location>
        <begin position="35"/>
        <end position="55"/>
    </location>
</feature>
<dbReference type="Gene3D" id="2.60.40.790">
    <property type="match status" value="1"/>
</dbReference>
<name>A0AAN9Q473_CANGL</name>
<proteinExistence type="inferred from homology"/>
<comment type="caution">
    <text evidence="6">The sequence shown here is derived from an EMBL/GenBank/DDBJ whole genome shotgun (WGS) entry which is preliminary data.</text>
</comment>
<evidence type="ECO:0000256" key="1">
    <source>
        <dbReference type="ARBA" id="ARBA00023016"/>
    </source>
</evidence>
<dbReference type="AlphaFoldDB" id="A0AAN9Q473"/>